<reference evidence="1 2" key="1">
    <citation type="submission" date="2021-01" db="EMBL/GenBank/DDBJ databases">
        <title>Belnapia mucosa sp. nov. and Belnapia arida sp. nov., isolated from the Tabernas Desert (Almeria, Spain).</title>
        <authorList>
            <person name="Molina-Menor E."/>
            <person name="Vidal-Verdu A."/>
            <person name="Calonge A."/>
            <person name="Satari L."/>
            <person name="Pereto J."/>
            <person name="Porcar M."/>
        </authorList>
    </citation>
    <scope>NUCLEOTIDE SEQUENCE [LARGE SCALE GENOMIC DNA]</scope>
    <source>
        <strain evidence="1 2">T18</strain>
    </source>
</reference>
<accession>A0ABS1U8B4</accession>
<dbReference type="EMBL" id="JAETWB010000019">
    <property type="protein sequence ID" value="MBL6080916.1"/>
    <property type="molecule type" value="Genomic_DNA"/>
</dbReference>
<evidence type="ECO:0000313" key="2">
    <source>
        <dbReference type="Proteomes" id="UP000660885"/>
    </source>
</evidence>
<organism evidence="1 2">
    <name type="scientific">Belnapia arida</name>
    <dbReference type="NCBI Taxonomy" id="2804533"/>
    <lineage>
        <taxon>Bacteria</taxon>
        <taxon>Pseudomonadati</taxon>
        <taxon>Pseudomonadota</taxon>
        <taxon>Alphaproteobacteria</taxon>
        <taxon>Acetobacterales</taxon>
        <taxon>Roseomonadaceae</taxon>
        <taxon>Belnapia</taxon>
    </lineage>
</organism>
<dbReference type="Proteomes" id="UP000660885">
    <property type="component" value="Unassembled WGS sequence"/>
</dbReference>
<keyword evidence="2" id="KW-1185">Reference proteome</keyword>
<protein>
    <submittedName>
        <fullName evidence="1">Uncharacterized protein</fullName>
    </submittedName>
</protein>
<name>A0ABS1U8B4_9PROT</name>
<comment type="caution">
    <text evidence="1">The sequence shown here is derived from an EMBL/GenBank/DDBJ whole genome shotgun (WGS) entry which is preliminary data.</text>
</comment>
<proteinExistence type="predicted"/>
<sequence length="367" mass="40576">MASGPCGCTVLVPKPGHTATKTYSADLGSPTGFRKLSDYDLGWEFTAHEARLDDLDALAGLVAGLAGRDAILVRGELTEAGREARDTANRRINPKRKGDRPSLRACARRWFMGDVDRLPMPEGLSVLRWEDHAAIIDATIRASFPPAFWYARCFWQFSNSAGLSVTDTVKIHLFFWLNGPVDDDHLRRVLKAHMPDIDHAPFNPVQPHFVTDPRVVGGRDPLAGRRTGWREGAAEAVLPALPPTPPRPARKARDTHHLYEDGGLEVPRVSNLPSTSFLDDLQRSLGDGPGRKGFHEPLRRATLRYAAQVAGGHTQRSDEQLIGLLLRLVAAAPTQRCRHALGLAYDHAYMRRLLAGAYRIISMEQNT</sequence>
<evidence type="ECO:0000313" key="1">
    <source>
        <dbReference type="EMBL" id="MBL6080916.1"/>
    </source>
</evidence>
<gene>
    <name evidence="1" type="ORF">JMJ56_23155</name>
</gene>